<dbReference type="EMBL" id="NMUH01001509">
    <property type="protein sequence ID" value="MQL93029.1"/>
    <property type="molecule type" value="Genomic_DNA"/>
</dbReference>
<comment type="caution">
    <text evidence="2">The sequence shown here is derived from an EMBL/GenBank/DDBJ whole genome shotgun (WGS) entry which is preliminary data.</text>
</comment>
<evidence type="ECO:0000313" key="3">
    <source>
        <dbReference type="Proteomes" id="UP000652761"/>
    </source>
</evidence>
<feature type="compositionally biased region" description="Polar residues" evidence="1">
    <location>
        <begin position="40"/>
        <end position="49"/>
    </location>
</feature>
<proteinExistence type="predicted"/>
<sequence length="382" mass="41217">MAATAATRCKQQDMAAAARSPSGSKTTSQALRTPPPPPQSRTDNSIKNHWNSSLKKKLDFYSVTGMLPTVPKGAMLNCTKDVDRFCSGHMIVCSNKESEDGAQPSSKSALSIPSSPVAAFKVEDHRGCPEPLAAEHPAKSLMDVPVNGLNDSSDVECKRQTLSIDLSCEISDVKIHQTIGAGTSCVEVTTTLGPLCYKPPLIEIQDVSSILNSYSSMQELPDSSYSTPIVKSKSLAEQSPVLILKSAALSFPSTPSIIRRRKRISSPLSPDVNEQLAGPQIQDGLYTTEESRQTRSYLGSPNSNSHSFPCNGNKGIAANSEVFNSSPPYQLRPMRTAIFNSIEKQLDFTFNLDSSKNDTKFTSSITNGTFNGTDSNHIPIIK</sequence>
<accession>A0A843VNZ6</accession>
<evidence type="ECO:0000313" key="2">
    <source>
        <dbReference type="EMBL" id="MQL93029.1"/>
    </source>
</evidence>
<feature type="region of interest" description="Disordered" evidence="1">
    <location>
        <begin position="1"/>
        <end position="49"/>
    </location>
</feature>
<reference evidence="2" key="1">
    <citation type="submission" date="2017-07" db="EMBL/GenBank/DDBJ databases">
        <title>Taro Niue Genome Assembly and Annotation.</title>
        <authorList>
            <person name="Atibalentja N."/>
            <person name="Keating K."/>
            <person name="Fields C.J."/>
        </authorList>
    </citation>
    <scope>NUCLEOTIDE SEQUENCE</scope>
    <source>
        <strain evidence="2">Niue_2</strain>
        <tissue evidence="2">Leaf</tissue>
    </source>
</reference>
<feature type="compositionally biased region" description="Polar residues" evidence="1">
    <location>
        <begin position="21"/>
        <end position="31"/>
    </location>
</feature>
<feature type="region of interest" description="Disordered" evidence="1">
    <location>
        <begin position="290"/>
        <end position="311"/>
    </location>
</feature>
<name>A0A843VNZ6_COLES</name>
<feature type="compositionally biased region" description="Polar residues" evidence="1">
    <location>
        <begin position="294"/>
        <end position="310"/>
    </location>
</feature>
<gene>
    <name evidence="2" type="ORF">Taro_025668</name>
</gene>
<organism evidence="2 3">
    <name type="scientific">Colocasia esculenta</name>
    <name type="common">Wild taro</name>
    <name type="synonym">Arum esculentum</name>
    <dbReference type="NCBI Taxonomy" id="4460"/>
    <lineage>
        <taxon>Eukaryota</taxon>
        <taxon>Viridiplantae</taxon>
        <taxon>Streptophyta</taxon>
        <taxon>Embryophyta</taxon>
        <taxon>Tracheophyta</taxon>
        <taxon>Spermatophyta</taxon>
        <taxon>Magnoliopsida</taxon>
        <taxon>Liliopsida</taxon>
        <taxon>Araceae</taxon>
        <taxon>Aroideae</taxon>
        <taxon>Colocasieae</taxon>
        <taxon>Colocasia</taxon>
    </lineage>
</organism>
<dbReference type="Proteomes" id="UP000652761">
    <property type="component" value="Unassembled WGS sequence"/>
</dbReference>
<dbReference type="AlphaFoldDB" id="A0A843VNZ6"/>
<evidence type="ECO:0000256" key="1">
    <source>
        <dbReference type="SAM" id="MobiDB-lite"/>
    </source>
</evidence>
<keyword evidence="3" id="KW-1185">Reference proteome</keyword>
<protein>
    <submittedName>
        <fullName evidence="2">Uncharacterized protein</fullName>
    </submittedName>
</protein>